<protein>
    <submittedName>
        <fullName evidence="2">Uncharacterized protein</fullName>
    </submittedName>
</protein>
<evidence type="ECO:0000313" key="2">
    <source>
        <dbReference type="EMBL" id="KAG2434550.1"/>
    </source>
</evidence>
<comment type="caution">
    <text evidence="2">The sequence shown here is derived from an EMBL/GenBank/DDBJ whole genome shotgun (WGS) entry which is preliminary data.</text>
</comment>
<dbReference type="EMBL" id="JAEHOD010000056">
    <property type="protein sequence ID" value="KAG2434550.1"/>
    <property type="molecule type" value="Genomic_DNA"/>
</dbReference>
<evidence type="ECO:0000256" key="1">
    <source>
        <dbReference type="SAM" id="Phobius"/>
    </source>
</evidence>
<dbReference type="OrthoDB" id="525813at2759"/>
<gene>
    <name evidence="2" type="ORF">HYH02_012217</name>
</gene>
<feature type="transmembrane region" description="Helical" evidence="1">
    <location>
        <begin position="64"/>
        <end position="85"/>
    </location>
</feature>
<dbReference type="AlphaFoldDB" id="A0A835T8V4"/>
<name>A0A835T8V4_9CHLO</name>
<keyword evidence="1" id="KW-0472">Membrane</keyword>
<keyword evidence="1" id="KW-1133">Transmembrane helix</keyword>
<evidence type="ECO:0000313" key="3">
    <source>
        <dbReference type="Proteomes" id="UP000613740"/>
    </source>
</evidence>
<proteinExistence type="predicted"/>
<organism evidence="2 3">
    <name type="scientific">Chlamydomonas schloesseri</name>
    <dbReference type="NCBI Taxonomy" id="2026947"/>
    <lineage>
        <taxon>Eukaryota</taxon>
        <taxon>Viridiplantae</taxon>
        <taxon>Chlorophyta</taxon>
        <taxon>core chlorophytes</taxon>
        <taxon>Chlorophyceae</taxon>
        <taxon>CS clade</taxon>
        <taxon>Chlamydomonadales</taxon>
        <taxon>Chlamydomonadaceae</taxon>
        <taxon>Chlamydomonas</taxon>
    </lineage>
</organism>
<sequence length="177" mass="19104">MGRRDPYEGDAPSGPGGAFKMMSLLGHSRHQSSGTVGFFIKTLSVSACSSVVFGISSYMCLGWALGPVLPFLGGSAFGFVGGLVHRYRVDLDEARLMTARYPRVIEHHVRQVEPTELQSGTSFESWLSGVPGSLKRQGVLVAALYSASDTISKLQDEEEERILEESYRGAAAAAEEE</sequence>
<keyword evidence="3" id="KW-1185">Reference proteome</keyword>
<dbReference type="Proteomes" id="UP000613740">
    <property type="component" value="Unassembled WGS sequence"/>
</dbReference>
<reference evidence="2" key="1">
    <citation type="journal article" date="2020" name="bioRxiv">
        <title>Comparative genomics of Chlamydomonas.</title>
        <authorList>
            <person name="Craig R.J."/>
            <person name="Hasan A.R."/>
            <person name="Ness R.W."/>
            <person name="Keightley P.D."/>
        </authorList>
    </citation>
    <scope>NUCLEOTIDE SEQUENCE</scope>
    <source>
        <strain evidence="2">CCAP 11/173</strain>
    </source>
</reference>
<accession>A0A835T8V4</accession>
<keyword evidence="1" id="KW-0812">Transmembrane</keyword>
<feature type="transmembrane region" description="Helical" evidence="1">
    <location>
        <begin position="38"/>
        <end position="58"/>
    </location>
</feature>